<reference evidence="2 3" key="1">
    <citation type="submission" date="2015-03" db="EMBL/GenBank/DDBJ databases">
        <title>Draft genome sequence of Elstera litoralis.</title>
        <authorList>
            <person name="Rahalkar M.C."/>
            <person name="Dhakephalkar P.K."/>
            <person name="Pore S.D."/>
            <person name="Arora P."/>
            <person name="Kapse N.G."/>
            <person name="Pandit P.S."/>
        </authorList>
    </citation>
    <scope>NUCLEOTIDE SEQUENCE [LARGE SCALE GENOMIC DNA]</scope>
    <source>
        <strain evidence="2 3">Dia-1</strain>
    </source>
</reference>
<dbReference type="Proteomes" id="UP000033774">
    <property type="component" value="Unassembled WGS sequence"/>
</dbReference>
<dbReference type="AlphaFoldDB" id="A0A0F3IRQ9"/>
<sequence>MTRVIPRYVPANSIEDKLGFLITAKTTDADRVYLTRIGKWGGIGEALFFLEMLDAADSLKAINIEETLQADGIDPSSVTLVRVHAFLVPTVIGEADLRRKRKEQALRKLTAEEIEAIGLNPDGTVPGSAESRRSRNAGPAQAAPSAPLSVDDADLG</sequence>
<evidence type="ECO:0000313" key="2">
    <source>
        <dbReference type="EMBL" id="KJV09307.1"/>
    </source>
</evidence>
<comment type="caution">
    <text evidence="2">The sequence shown here is derived from an EMBL/GenBank/DDBJ whole genome shotgun (WGS) entry which is preliminary data.</text>
</comment>
<name>A0A0F3IRQ9_9PROT</name>
<organism evidence="2 3">
    <name type="scientific">Elstera litoralis</name>
    <dbReference type="NCBI Taxonomy" id="552518"/>
    <lineage>
        <taxon>Bacteria</taxon>
        <taxon>Pseudomonadati</taxon>
        <taxon>Pseudomonadota</taxon>
        <taxon>Alphaproteobacteria</taxon>
        <taxon>Rhodospirillales</taxon>
        <taxon>Rhodospirillaceae</taxon>
        <taxon>Elstera</taxon>
    </lineage>
</organism>
<proteinExistence type="predicted"/>
<accession>A0A0F3IRQ9</accession>
<protein>
    <submittedName>
        <fullName evidence="2">Uncharacterized protein</fullName>
    </submittedName>
</protein>
<evidence type="ECO:0000256" key="1">
    <source>
        <dbReference type="SAM" id="MobiDB-lite"/>
    </source>
</evidence>
<dbReference type="EMBL" id="LAJY01000308">
    <property type="protein sequence ID" value="KJV09307.1"/>
    <property type="molecule type" value="Genomic_DNA"/>
</dbReference>
<dbReference type="RefSeq" id="WP_045776108.1">
    <property type="nucleotide sequence ID" value="NZ_LAJY01000308.1"/>
</dbReference>
<feature type="region of interest" description="Disordered" evidence="1">
    <location>
        <begin position="117"/>
        <end position="156"/>
    </location>
</feature>
<keyword evidence="3" id="KW-1185">Reference proteome</keyword>
<evidence type="ECO:0000313" key="3">
    <source>
        <dbReference type="Proteomes" id="UP000033774"/>
    </source>
</evidence>
<dbReference type="OrthoDB" id="9828198at2"/>
<gene>
    <name evidence="2" type="ORF">VZ95_12310</name>
</gene>